<keyword evidence="4" id="KW-1185">Reference proteome</keyword>
<keyword evidence="2" id="KW-0460">Magnesium</keyword>
<name>A0A1U7PQG2_9BACI</name>
<dbReference type="SFLD" id="SFLDG01135">
    <property type="entry name" value="C1.5.6:_HAD__Beta-PGM__Phospha"/>
    <property type="match status" value="1"/>
</dbReference>
<sequence length="219" mass="24585">MADKIDTILFDFDGTLLDTNELILQTFMAVLGKHYPGRFDREDCLAFMGPTLRETFEAIDPEMAETLILEYREWNAAMHDEMVTEFPDVTETLRLLKGKGIKLAVVSTKRRDVLARGMKLMDVEDVFDCVIGLDDVSRAKPDPEPLQKAMDMLGSDPARTLMVGDNYHDIEGGKNAGTLTAGVAWSAKGEAFLAKYEPDFMLQGMKDLLEIVDRQAENR</sequence>
<dbReference type="Pfam" id="PF13419">
    <property type="entry name" value="HAD_2"/>
    <property type="match status" value="1"/>
</dbReference>
<dbReference type="OrthoDB" id="9807630at2"/>
<dbReference type="InterPro" id="IPR050155">
    <property type="entry name" value="HAD-like_hydrolase_sf"/>
</dbReference>
<dbReference type="GO" id="GO:0008967">
    <property type="term" value="F:phosphoglycolate phosphatase activity"/>
    <property type="evidence" value="ECO:0007669"/>
    <property type="project" value="TreeGrafter"/>
</dbReference>
<accession>A0A1U7PQG2</accession>
<evidence type="ECO:0000313" key="3">
    <source>
        <dbReference type="EMBL" id="SIT91243.1"/>
    </source>
</evidence>
<dbReference type="NCBIfam" id="TIGR01549">
    <property type="entry name" value="HAD-SF-IA-v1"/>
    <property type="match status" value="1"/>
</dbReference>
<dbReference type="FunFam" id="3.40.50.1000:FF:000022">
    <property type="entry name" value="Phosphoglycolate phosphatase"/>
    <property type="match status" value="1"/>
</dbReference>
<dbReference type="NCBIfam" id="NF009804">
    <property type="entry name" value="PRK13288.1"/>
    <property type="match status" value="1"/>
</dbReference>
<dbReference type="PRINTS" id="PR00413">
    <property type="entry name" value="HADHALOGNASE"/>
</dbReference>
<dbReference type="PANTHER" id="PTHR43434:SF26">
    <property type="entry name" value="PYROPHOSPHATASE PPAX"/>
    <property type="match status" value="1"/>
</dbReference>
<keyword evidence="1" id="KW-0378">Hydrolase</keyword>
<proteinExistence type="predicted"/>
<dbReference type="STRING" id="550447.SAMN05428946_2634"/>
<dbReference type="RefSeq" id="WP_076759500.1">
    <property type="nucleotide sequence ID" value="NZ_FTPL01000004.1"/>
</dbReference>
<dbReference type="Gene3D" id="3.40.50.1000">
    <property type="entry name" value="HAD superfamily/HAD-like"/>
    <property type="match status" value="1"/>
</dbReference>
<organism evidence="3 4">
    <name type="scientific">Edaphobacillus lindanitolerans</name>
    <dbReference type="NCBI Taxonomy" id="550447"/>
    <lineage>
        <taxon>Bacteria</taxon>
        <taxon>Bacillati</taxon>
        <taxon>Bacillota</taxon>
        <taxon>Bacilli</taxon>
        <taxon>Bacillales</taxon>
        <taxon>Bacillaceae</taxon>
        <taxon>Edaphobacillus</taxon>
    </lineage>
</organism>
<dbReference type="InterPro" id="IPR023198">
    <property type="entry name" value="PGP-like_dom2"/>
</dbReference>
<dbReference type="AlphaFoldDB" id="A0A1U7PQG2"/>
<dbReference type="SUPFAM" id="SSF56784">
    <property type="entry name" value="HAD-like"/>
    <property type="match status" value="1"/>
</dbReference>
<dbReference type="GO" id="GO:0006281">
    <property type="term" value="P:DNA repair"/>
    <property type="evidence" value="ECO:0007669"/>
    <property type="project" value="TreeGrafter"/>
</dbReference>
<dbReference type="CDD" id="cd02616">
    <property type="entry name" value="HAD_PPase"/>
    <property type="match status" value="1"/>
</dbReference>
<evidence type="ECO:0000256" key="2">
    <source>
        <dbReference type="ARBA" id="ARBA00022842"/>
    </source>
</evidence>
<evidence type="ECO:0000256" key="1">
    <source>
        <dbReference type="ARBA" id="ARBA00022801"/>
    </source>
</evidence>
<dbReference type="GO" id="GO:0005829">
    <property type="term" value="C:cytosol"/>
    <property type="evidence" value="ECO:0007669"/>
    <property type="project" value="TreeGrafter"/>
</dbReference>
<dbReference type="InterPro" id="IPR023214">
    <property type="entry name" value="HAD_sf"/>
</dbReference>
<dbReference type="InterPro" id="IPR036412">
    <property type="entry name" value="HAD-like_sf"/>
</dbReference>
<gene>
    <name evidence="3" type="ORF">SAMN05428946_2634</name>
</gene>
<dbReference type="InterPro" id="IPR041492">
    <property type="entry name" value="HAD_2"/>
</dbReference>
<reference evidence="4" key="1">
    <citation type="submission" date="2017-01" db="EMBL/GenBank/DDBJ databases">
        <authorList>
            <person name="Varghese N."/>
            <person name="Submissions S."/>
        </authorList>
    </citation>
    <scope>NUCLEOTIDE SEQUENCE [LARGE SCALE GENOMIC DNA]</scope>
    <source>
        <strain evidence="4">MNA4</strain>
    </source>
</reference>
<dbReference type="PANTHER" id="PTHR43434">
    <property type="entry name" value="PHOSPHOGLYCOLATE PHOSPHATASE"/>
    <property type="match status" value="1"/>
</dbReference>
<dbReference type="NCBIfam" id="TIGR01509">
    <property type="entry name" value="HAD-SF-IA-v3"/>
    <property type="match status" value="1"/>
</dbReference>
<dbReference type="InterPro" id="IPR006439">
    <property type="entry name" value="HAD-SF_hydro_IA"/>
</dbReference>
<evidence type="ECO:0000313" key="4">
    <source>
        <dbReference type="Proteomes" id="UP000187550"/>
    </source>
</evidence>
<dbReference type="Proteomes" id="UP000187550">
    <property type="component" value="Unassembled WGS sequence"/>
</dbReference>
<dbReference type="SFLD" id="SFLDG01129">
    <property type="entry name" value="C1.5:_HAD__Beta-PGM__Phosphata"/>
    <property type="match status" value="1"/>
</dbReference>
<dbReference type="EMBL" id="FTPL01000004">
    <property type="protein sequence ID" value="SIT91243.1"/>
    <property type="molecule type" value="Genomic_DNA"/>
</dbReference>
<protein>
    <submittedName>
        <fullName evidence="3">Pyrophosphatase PpaX</fullName>
    </submittedName>
</protein>
<dbReference type="Gene3D" id="1.10.150.240">
    <property type="entry name" value="Putative phosphatase, domain 2"/>
    <property type="match status" value="1"/>
</dbReference>
<dbReference type="SFLD" id="SFLDS00003">
    <property type="entry name" value="Haloacid_Dehalogenase"/>
    <property type="match status" value="1"/>
</dbReference>